<evidence type="ECO:0000256" key="8">
    <source>
        <dbReference type="ARBA" id="ARBA00023235"/>
    </source>
</evidence>
<dbReference type="GO" id="GO:0006048">
    <property type="term" value="P:UDP-N-acetylglucosamine biosynthetic process"/>
    <property type="evidence" value="ECO:0007669"/>
    <property type="project" value="UniProtKB-UniRule"/>
</dbReference>
<dbReference type="Gene3D" id="3.40.120.10">
    <property type="entry name" value="Alpha-D-Glucose-1,6-Bisphosphate, subunit A, domain 3"/>
    <property type="match status" value="2"/>
</dbReference>
<evidence type="ECO:0000259" key="16">
    <source>
        <dbReference type="Pfam" id="PF02878"/>
    </source>
</evidence>
<organism evidence="19 20">
    <name type="scientific">Pseudocohnilembus persalinus</name>
    <name type="common">Ciliate</name>
    <dbReference type="NCBI Taxonomy" id="266149"/>
    <lineage>
        <taxon>Eukaryota</taxon>
        <taxon>Sar</taxon>
        <taxon>Alveolata</taxon>
        <taxon>Ciliophora</taxon>
        <taxon>Intramacronucleata</taxon>
        <taxon>Oligohymenophorea</taxon>
        <taxon>Scuticociliatia</taxon>
        <taxon>Philasterida</taxon>
        <taxon>Pseudocohnilembidae</taxon>
        <taxon>Pseudocohnilembus</taxon>
    </lineage>
</organism>
<dbReference type="Pfam" id="PF00408">
    <property type="entry name" value="PGM_PMM_IV"/>
    <property type="match status" value="1"/>
</dbReference>
<gene>
    <name evidence="19" type="ORF">PPERSA_07853</name>
</gene>
<dbReference type="InterPro" id="IPR049022">
    <property type="entry name" value="AMG1_III"/>
</dbReference>
<dbReference type="InterPro" id="IPR005843">
    <property type="entry name" value="A-D-PHexomutase_C"/>
</dbReference>
<evidence type="ECO:0000313" key="19">
    <source>
        <dbReference type="EMBL" id="KRW99776.1"/>
    </source>
</evidence>
<dbReference type="AlphaFoldDB" id="A0A0V0QC59"/>
<keyword evidence="7 11" id="KW-0460">Magnesium</keyword>
<dbReference type="FunCoup" id="A0A0V0QC59">
    <property type="interactions" value="85"/>
</dbReference>
<comment type="similarity">
    <text evidence="3 11">Belongs to the phosphohexose mutase family.</text>
</comment>
<dbReference type="InterPro" id="IPR016657">
    <property type="entry name" value="PAGM"/>
</dbReference>
<sequence length="596" mass="67531">MSSIQVDPATVSKDKDLFQHYLKTYYEAHKNTTGHIKYGTAGFRDHAVNLPHVCLRVGIFTGLVSKIDSKKVLGITITASHNPAQDNGIKQTDFDGGMIRQVLEDQVNHFVTEQDLSKAIDDLLQILNKIDGFNISNEGMVFIGRDTRESGPLLNDLMIQGIESVGSKAKDFGEVTTPMIHWLVRHFNLESHDFERSTPASEIVKAYHEFFINVFNKFFENLPQAYQKKEGENILLDCSNGIGGIHIQKFLENMKDKYNVITINTDPSKLNVNCGAEFLHKKQTYPTQAVDKLKQLDLAKTRCLGFDGDADRIVYYLPVEGFEKIKLLDGDKIISLYALMFQTLFRDIHTLYEQVKSEVQIMLNEDLTKWSIGMVQTPYANGSSTIYLRDTLKVLTRMSPNGVKNLHPRAHEYDIGIYCESNGHGTFTVKDERMETLKSLLNIADTLKSQYPDNQKVQQLAKLLNLAYYFPATQNQINGDAMTNFLCIEEALAYLGLSAEQWLNIYQDLHCLNSTVKIRDRSKMVVSENQDVILQPAELQEEINQIVKANPGIRSFVRPSGTEDIVRVYVEADSIEKVKDITEQVSKKVIANKVIN</sequence>
<feature type="domain" description="Alpha-D-phosphohexomutase C-terminal" evidence="15">
    <location>
        <begin position="553"/>
        <end position="587"/>
    </location>
</feature>
<evidence type="ECO:0000256" key="6">
    <source>
        <dbReference type="ARBA" id="ARBA00022723"/>
    </source>
</evidence>
<reference evidence="19 20" key="1">
    <citation type="journal article" date="2015" name="Sci. Rep.">
        <title>Genome of the facultative scuticociliatosis pathogen Pseudocohnilembus persalinus provides insight into its virulence through horizontal gene transfer.</title>
        <authorList>
            <person name="Xiong J."/>
            <person name="Wang G."/>
            <person name="Cheng J."/>
            <person name="Tian M."/>
            <person name="Pan X."/>
            <person name="Warren A."/>
            <person name="Jiang C."/>
            <person name="Yuan D."/>
            <person name="Miao W."/>
        </authorList>
    </citation>
    <scope>NUCLEOTIDE SEQUENCE [LARGE SCALE GENOMIC DNA]</scope>
    <source>
        <strain evidence="19">36N120E</strain>
    </source>
</reference>
<dbReference type="GO" id="GO:0004610">
    <property type="term" value="F:phosphoacetylglucosamine mutase activity"/>
    <property type="evidence" value="ECO:0007669"/>
    <property type="project" value="UniProtKB-UniRule"/>
</dbReference>
<dbReference type="InParanoid" id="A0A0V0QC59"/>
<dbReference type="SUPFAM" id="SSF53738">
    <property type="entry name" value="Phosphoglucomutase, first 3 domains"/>
    <property type="match status" value="3"/>
</dbReference>
<feature type="binding site" evidence="13">
    <location>
        <begin position="558"/>
        <end position="562"/>
    </location>
    <ligand>
        <name>substrate</name>
    </ligand>
</feature>
<dbReference type="Proteomes" id="UP000054937">
    <property type="component" value="Unassembled WGS sequence"/>
</dbReference>
<dbReference type="Pfam" id="PF02878">
    <property type="entry name" value="PGM_PMM_I"/>
    <property type="match status" value="1"/>
</dbReference>
<dbReference type="Gene3D" id="3.30.310.50">
    <property type="entry name" value="Alpha-D-phosphohexomutase, C-terminal domain"/>
    <property type="match status" value="1"/>
</dbReference>
<dbReference type="InterPro" id="IPR049023">
    <property type="entry name" value="AMG1_II"/>
</dbReference>
<keyword evidence="8 11" id="KW-0413">Isomerase</keyword>
<dbReference type="InterPro" id="IPR016055">
    <property type="entry name" value="A-D-PHexomutase_a/b/a-I/II/III"/>
</dbReference>
<evidence type="ECO:0000259" key="15">
    <source>
        <dbReference type="Pfam" id="PF00408"/>
    </source>
</evidence>
<evidence type="ECO:0000256" key="13">
    <source>
        <dbReference type="PIRSR" id="PIRSR016408-2"/>
    </source>
</evidence>
<keyword evidence="20" id="KW-1185">Reference proteome</keyword>
<dbReference type="GO" id="GO:0005975">
    <property type="term" value="P:carbohydrate metabolic process"/>
    <property type="evidence" value="ECO:0007669"/>
    <property type="project" value="InterPro"/>
</dbReference>
<evidence type="ECO:0000256" key="4">
    <source>
        <dbReference type="ARBA" id="ARBA00012731"/>
    </source>
</evidence>
<evidence type="ECO:0000313" key="20">
    <source>
        <dbReference type="Proteomes" id="UP000054937"/>
    </source>
</evidence>
<dbReference type="Pfam" id="PF21405">
    <property type="entry name" value="AMG1_II"/>
    <property type="match status" value="1"/>
</dbReference>
<comment type="pathway">
    <text evidence="2 11">Nucleotide-sugar biosynthesis; UDP-N-acetyl-alpha-D-glucosamine biosynthesis; N-acetyl-alpha-D-glucosamine 1-phosphate from alpha-D-glucosamine 6-phosphate (route I): step 2/2.</text>
</comment>
<dbReference type="Pfam" id="PF21404">
    <property type="entry name" value="AMG1_III"/>
    <property type="match status" value="1"/>
</dbReference>
<dbReference type="InterPro" id="IPR036900">
    <property type="entry name" value="A-D-PHexomutase_C_sf"/>
</dbReference>
<evidence type="ECO:0000259" key="18">
    <source>
        <dbReference type="Pfam" id="PF21405"/>
    </source>
</evidence>
<feature type="binding site" evidence="14">
    <location>
        <position position="307"/>
    </location>
    <ligand>
        <name>Mg(2+)</name>
        <dbReference type="ChEBI" id="CHEBI:18420"/>
    </ligand>
</feature>
<dbReference type="InterPro" id="IPR016066">
    <property type="entry name" value="A-D-PHexomutase_CS"/>
</dbReference>
<protein>
    <recommendedName>
        <fullName evidence="4 11">Phosphoacetylglucosamine mutase</fullName>
        <shortName evidence="11">PAGM</shortName>
        <ecNumber evidence="4 11">5.4.2.3</ecNumber>
    </recommendedName>
    <alternativeName>
        <fullName evidence="10 11">Acetylglucosamine phosphomutase</fullName>
    </alternativeName>
    <alternativeName>
        <fullName evidence="9 11">N-acetylglucosamine-phosphate mutase</fullName>
    </alternativeName>
</protein>
<evidence type="ECO:0000256" key="3">
    <source>
        <dbReference type="ARBA" id="ARBA00010231"/>
    </source>
</evidence>
<keyword evidence="5" id="KW-0597">Phosphoprotein</keyword>
<feature type="domain" description="Alpha-D-phosphohexomutase alpha/beta/alpha" evidence="16">
    <location>
        <begin position="111"/>
        <end position="190"/>
    </location>
</feature>
<evidence type="ECO:0000256" key="7">
    <source>
        <dbReference type="ARBA" id="ARBA00022842"/>
    </source>
</evidence>
<evidence type="ECO:0000259" key="17">
    <source>
        <dbReference type="Pfam" id="PF21404"/>
    </source>
</evidence>
<feature type="domain" description="Phosphoacetylglucosamine mutase AMG1" evidence="17">
    <location>
        <begin position="329"/>
        <end position="495"/>
    </location>
</feature>
<dbReference type="UniPathway" id="UPA00113">
    <property type="reaction ID" value="UER00530"/>
</dbReference>
<feature type="domain" description="Phosphoacetylglucosamine mutase AMG1" evidence="18">
    <location>
        <begin position="205"/>
        <end position="314"/>
    </location>
</feature>
<dbReference type="GO" id="GO:0000287">
    <property type="term" value="F:magnesium ion binding"/>
    <property type="evidence" value="ECO:0007669"/>
    <property type="project" value="InterPro"/>
</dbReference>
<comment type="caution">
    <text evidence="19">The sequence shown here is derived from an EMBL/GenBank/DDBJ whole genome shotgun (WGS) entry which is preliminary data.</text>
</comment>
<dbReference type="PROSITE" id="PS00710">
    <property type="entry name" value="PGM_PMM"/>
    <property type="match status" value="1"/>
</dbReference>
<keyword evidence="6 11" id="KW-0479">Metal-binding</keyword>
<dbReference type="PIRSF" id="PIRSF016408">
    <property type="entry name" value="PAGM"/>
    <property type="match status" value="1"/>
</dbReference>
<accession>A0A0V0QC59</accession>
<dbReference type="EMBL" id="LDAU01000204">
    <property type="protein sequence ID" value="KRW99776.1"/>
    <property type="molecule type" value="Genomic_DNA"/>
</dbReference>
<proteinExistence type="inferred from homology"/>
<feature type="binding site" description="via phosphate group" evidence="14">
    <location>
        <position position="80"/>
    </location>
    <ligand>
        <name>Mg(2+)</name>
        <dbReference type="ChEBI" id="CHEBI:18420"/>
    </ligand>
</feature>
<dbReference type="OrthoDB" id="1928at2759"/>
<dbReference type="OMA" id="WEAYATK"/>
<evidence type="ECO:0000256" key="14">
    <source>
        <dbReference type="PIRSR" id="PIRSR016408-3"/>
    </source>
</evidence>
<name>A0A0V0QC59_PSEPJ</name>
<dbReference type="PANTHER" id="PTHR45955:SF1">
    <property type="entry name" value="PHOSPHOACETYLGLUCOSAMINE MUTASE"/>
    <property type="match status" value="1"/>
</dbReference>
<evidence type="ECO:0000256" key="2">
    <source>
        <dbReference type="ARBA" id="ARBA00004865"/>
    </source>
</evidence>
<evidence type="ECO:0000256" key="5">
    <source>
        <dbReference type="ARBA" id="ARBA00022553"/>
    </source>
</evidence>
<evidence type="ECO:0000256" key="12">
    <source>
        <dbReference type="PIRSR" id="PIRSR016408-1"/>
    </source>
</evidence>
<evidence type="ECO:0000256" key="9">
    <source>
        <dbReference type="ARBA" id="ARBA00031926"/>
    </source>
</evidence>
<feature type="binding site" evidence="14">
    <location>
        <position position="311"/>
    </location>
    <ligand>
        <name>Mg(2+)</name>
        <dbReference type="ChEBI" id="CHEBI:18420"/>
    </ligand>
</feature>
<feature type="binding site" evidence="13">
    <location>
        <begin position="420"/>
        <end position="422"/>
    </location>
    <ligand>
        <name>substrate</name>
    </ligand>
</feature>
<dbReference type="SUPFAM" id="SSF55957">
    <property type="entry name" value="Phosphoglucomutase, C-terminal domain"/>
    <property type="match status" value="1"/>
</dbReference>
<feature type="binding site" evidence="13">
    <location>
        <position position="567"/>
    </location>
    <ligand>
        <name>substrate</name>
    </ligand>
</feature>
<evidence type="ECO:0000256" key="1">
    <source>
        <dbReference type="ARBA" id="ARBA00000558"/>
    </source>
</evidence>
<dbReference type="PANTHER" id="PTHR45955">
    <property type="entry name" value="PHOSPHOACETYLGLUCOSAMINE MUTASE"/>
    <property type="match status" value="1"/>
</dbReference>
<dbReference type="InterPro" id="IPR005844">
    <property type="entry name" value="A-D-PHexomutase_a/b/a-I"/>
</dbReference>
<evidence type="ECO:0000256" key="11">
    <source>
        <dbReference type="PIRNR" id="PIRNR016408"/>
    </source>
</evidence>
<feature type="binding site" evidence="14">
    <location>
        <position position="309"/>
    </location>
    <ligand>
        <name>Mg(2+)</name>
        <dbReference type="ChEBI" id="CHEBI:18420"/>
    </ligand>
</feature>
<dbReference type="EC" id="5.4.2.3" evidence="4 11"/>
<evidence type="ECO:0000256" key="10">
    <source>
        <dbReference type="ARBA" id="ARBA00032065"/>
    </source>
</evidence>
<comment type="cofactor">
    <cofactor evidence="11 14">
        <name>Mg(2+)</name>
        <dbReference type="ChEBI" id="CHEBI:18420"/>
    </cofactor>
    <text evidence="11 14">Binds 1 Mg(2+) ion per subunit.</text>
</comment>
<comment type="catalytic activity">
    <reaction evidence="1 11">
        <text>N-acetyl-alpha-D-glucosamine 1-phosphate = N-acetyl-D-glucosamine 6-phosphate</text>
        <dbReference type="Rhea" id="RHEA:23804"/>
        <dbReference type="ChEBI" id="CHEBI:57513"/>
        <dbReference type="ChEBI" id="CHEBI:57776"/>
        <dbReference type="EC" id="5.4.2.3"/>
    </reaction>
</comment>
<feature type="active site" description="Phosphoserine intermediate" evidence="12">
    <location>
        <position position="80"/>
    </location>
</feature>